<dbReference type="SUPFAM" id="SSF54495">
    <property type="entry name" value="UBC-like"/>
    <property type="match status" value="1"/>
</dbReference>
<dbReference type="OrthoDB" id="9993688at2759"/>
<dbReference type="CDD" id="cd23800">
    <property type="entry name" value="UBCc_UBE2K"/>
    <property type="match status" value="1"/>
</dbReference>
<evidence type="ECO:0000256" key="5">
    <source>
        <dbReference type="PROSITE-ProRule" id="PRU10133"/>
    </source>
</evidence>
<dbReference type="InterPro" id="IPR016135">
    <property type="entry name" value="UBQ-conjugating_enzyme/RWD"/>
</dbReference>
<feature type="domain" description="UBC core" evidence="8">
    <location>
        <begin position="6"/>
        <end position="156"/>
    </location>
</feature>
<evidence type="ECO:0000256" key="4">
    <source>
        <dbReference type="ARBA" id="ARBA00022840"/>
    </source>
</evidence>
<dbReference type="InterPro" id="IPR015940">
    <property type="entry name" value="UBA"/>
</dbReference>
<dbReference type="AlphaFoldDB" id="A0A1D1VI30"/>
<keyword evidence="1" id="KW-0808">Transferase</keyword>
<name>A0A1D1VI30_RAMVA</name>
<evidence type="ECO:0000313" key="9">
    <source>
        <dbReference type="EMBL" id="GAV01272.1"/>
    </source>
</evidence>
<dbReference type="PANTHER" id="PTHR24068">
    <property type="entry name" value="UBIQUITIN-CONJUGATING ENZYME E2"/>
    <property type="match status" value="1"/>
</dbReference>
<keyword evidence="4 6" id="KW-0067">ATP-binding</keyword>
<evidence type="ECO:0000259" key="7">
    <source>
        <dbReference type="PROSITE" id="PS50030"/>
    </source>
</evidence>
<dbReference type="PROSITE" id="PS50127">
    <property type="entry name" value="UBC_2"/>
    <property type="match status" value="1"/>
</dbReference>
<keyword evidence="2 6" id="KW-0547">Nucleotide-binding</keyword>
<dbReference type="Gene3D" id="1.10.8.10">
    <property type="entry name" value="DNA helicase RuvA subunit, C-terminal domain"/>
    <property type="match status" value="1"/>
</dbReference>
<dbReference type="Pfam" id="PF00179">
    <property type="entry name" value="UQ_con"/>
    <property type="match status" value="1"/>
</dbReference>
<evidence type="ECO:0000313" key="10">
    <source>
        <dbReference type="Proteomes" id="UP000186922"/>
    </source>
</evidence>
<comment type="caution">
    <text evidence="9">The sequence shown here is derived from an EMBL/GenBank/DDBJ whole genome shotgun (WGS) entry which is preliminary data.</text>
</comment>
<keyword evidence="3 6" id="KW-0833">Ubl conjugation pathway</keyword>
<dbReference type="STRING" id="947166.A0A1D1VI30"/>
<evidence type="ECO:0000256" key="3">
    <source>
        <dbReference type="ARBA" id="ARBA00022786"/>
    </source>
</evidence>
<dbReference type="EMBL" id="BDGG01000007">
    <property type="protein sequence ID" value="GAV01272.1"/>
    <property type="molecule type" value="Genomic_DNA"/>
</dbReference>
<dbReference type="SMART" id="SM00212">
    <property type="entry name" value="UBCc"/>
    <property type="match status" value="1"/>
</dbReference>
<dbReference type="InterPro" id="IPR000608">
    <property type="entry name" value="UBC"/>
</dbReference>
<gene>
    <name evidence="9" type="primary">RvY_12009</name>
    <name evidence="9" type="synonym">RvY_12009.1</name>
    <name evidence="9" type="ORF">RvY_12009-1</name>
</gene>
<evidence type="ECO:0000256" key="6">
    <source>
        <dbReference type="RuleBase" id="RU362109"/>
    </source>
</evidence>
<comment type="similarity">
    <text evidence="6">Belongs to the ubiquitin-conjugating enzyme family.</text>
</comment>
<feature type="domain" description="UBA" evidence="7">
    <location>
        <begin position="163"/>
        <end position="202"/>
    </location>
</feature>
<proteinExistence type="inferred from homology"/>
<dbReference type="Gene3D" id="3.10.110.10">
    <property type="entry name" value="Ubiquitin Conjugating Enzyme"/>
    <property type="match status" value="1"/>
</dbReference>
<organism evidence="9 10">
    <name type="scientific">Ramazzottius varieornatus</name>
    <name type="common">Water bear</name>
    <name type="synonym">Tardigrade</name>
    <dbReference type="NCBI Taxonomy" id="947166"/>
    <lineage>
        <taxon>Eukaryota</taxon>
        <taxon>Metazoa</taxon>
        <taxon>Ecdysozoa</taxon>
        <taxon>Tardigrada</taxon>
        <taxon>Eutardigrada</taxon>
        <taxon>Parachela</taxon>
        <taxon>Hypsibioidea</taxon>
        <taxon>Ramazzottiidae</taxon>
        <taxon>Ramazzottius</taxon>
    </lineage>
</organism>
<dbReference type="InterPro" id="IPR023313">
    <property type="entry name" value="UBQ-conjugating_AS"/>
</dbReference>
<dbReference type="GO" id="GO:0005524">
    <property type="term" value="F:ATP binding"/>
    <property type="evidence" value="ECO:0007669"/>
    <property type="project" value="UniProtKB-UniRule"/>
</dbReference>
<dbReference type="InterPro" id="IPR009060">
    <property type="entry name" value="UBA-like_sf"/>
</dbReference>
<sequence>MSAPNMAFNRIQRELAEVAKASDAEKGIVSLEAKDGRLDHLTGVIKGPPSSPYEGGTYVLDIKIPPEYPFKPPEVKFATKVWHPNVSSVTGAICLDILRTNWAAAMTLRTVMISIQALLGSPVADDPQDAVVASQFKTNRSLFDSTAKYWATTYADAPSEVPEMKEKVAQMVAMGFNESDVRDTLSWSGWDVAKALEKLAPE</sequence>
<reference evidence="9 10" key="1">
    <citation type="journal article" date="2016" name="Nat. Commun.">
        <title>Extremotolerant tardigrade genome and improved radiotolerance of human cultured cells by tardigrade-unique protein.</title>
        <authorList>
            <person name="Hashimoto T."/>
            <person name="Horikawa D.D."/>
            <person name="Saito Y."/>
            <person name="Kuwahara H."/>
            <person name="Kozuka-Hata H."/>
            <person name="Shin-I T."/>
            <person name="Minakuchi Y."/>
            <person name="Ohishi K."/>
            <person name="Motoyama A."/>
            <person name="Aizu T."/>
            <person name="Enomoto A."/>
            <person name="Kondo K."/>
            <person name="Tanaka S."/>
            <person name="Hara Y."/>
            <person name="Koshikawa S."/>
            <person name="Sagara H."/>
            <person name="Miura T."/>
            <person name="Yokobori S."/>
            <person name="Miyagawa K."/>
            <person name="Suzuki Y."/>
            <person name="Kubo T."/>
            <person name="Oyama M."/>
            <person name="Kohara Y."/>
            <person name="Fujiyama A."/>
            <person name="Arakawa K."/>
            <person name="Katayama T."/>
            <person name="Toyoda A."/>
            <person name="Kunieda T."/>
        </authorList>
    </citation>
    <scope>NUCLEOTIDE SEQUENCE [LARGE SCALE GENOMIC DNA]</scope>
    <source>
        <strain evidence="9 10">YOKOZUNA-1</strain>
    </source>
</reference>
<evidence type="ECO:0000259" key="8">
    <source>
        <dbReference type="PROSITE" id="PS50127"/>
    </source>
</evidence>
<dbReference type="SUPFAM" id="SSF46934">
    <property type="entry name" value="UBA-like"/>
    <property type="match status" value="1"/>
</dbReference>
<evidence type="ECO:0000256" key="2">
    <source>
        <dbReference type="ARBA" id="ARBA00022741"/>
    </source>
</evidence>
<dbReference type="PROSITE" id="PS00183">
    <property type="entry name" value="UBC_1"/>
    <property type="match status" value="1"/>
</dbReference>
<accession>A0A1D1VI30</accession>
<dbReference type="GO" id="GO:0016740">
    <property type="term" value="F:transferase activity"/>
    <property type="evidence" value="ECO:0007669"/>
    <property type="project" value="UniProtKB-KW"/>
</dbReference>
<protein>
    <submittedName>
        <fullName evidence="9">Uncharacterized protein</fullName>
    </submittedName>
</protein>
<dbReference type="PROSITE" id="PS50030">
    <property type="entry name" value="UBA"/>
    <property type="match status" value="1"/>
</dbReference>
<keyword evidence="10" id="KW-1185">Reference proteome</keyword>
<evidence type="ECO:0000256" key="1">
    <source>
        <dbReference type="ARBA" id="ARBA00022679"/>
    </source>
</evidence>
<feature type="active site" description="Glycyl thioester intermediate" evidence="5">
    <location>
        <position position="94"/>
    </location>
</feature>
<dbReference type="Proteomes" id="UP000186922">
    <property type="component" value="Unassembled WGS sequence"/>
</dbReference>